<dbReference type="InterPro" id="IPR029063">
    <property type="entry name" value="SAM-dependent_MTases_sf"/>
</dbReference>
<dbReference type="Pfam" id="PF08241">
    <property type="entry name" value="Methyltransf_11"/>
    <property type="match status" value="1"/>
</dbReference>
<dbReference type="OrthoDB" id="148175at2"/>
<reference evidence="2 3" key="1">
    <citation type="submission" date="2016-10" db="EMBL/GenBank/DDBJ databases">
        <title>The Draft Genome Sequence of the Potato Rhizosphere Bacteria Ochrobactrum sp. IPA7.2.</title>
        <authorList>
            <person name="Gogoleva N.E."/>
            <person name="Khlopko Y.A."/>
            <person name="Burygin G.L."/>
            <person name="Plotnikov A.O."/>
        </authorList>
    </citation>
    <scope>NUCLEOTIDE SEQUENCE [LARGE SCALE GENOMIC DNA]</scope>
    <source>
        <strain evidence="2 3">IPA7.2</strain>
    </source>
</reference>
<proteinExistence type="predicted"/>
<keyword evidence="3" id="KW-1185">Reference proteome</keyword>
<accession>A0A1J6HLQ6</accession>
<protein>
    <submittedName>
        <fullName evidence="2">Ubiquinone biosynthesis protein</fullName>
    </submittedName>
</protein>
<evidence type="ECO:0000313" key="2">
    <source>
        <dbReference type="EMBL" id="OIS93909.1"/>
    </source>
</evidence>
<organism evidence="2 3">
    <name type="scientific">Brucella cytisi</name>
    <dbReference type="NCBI Taxonomy" id="407152"/>
    <lineage>
        <taxon>Bacteria</taxon>
        <taxon>Pseudomonadati</taxon>
        <taxon>Pseudomonadota</taxon>
        <taxon>Alphaproteobacteria</taxon>
        <taxon>Hyphomicrobiales</taxon>
        <taxon>Brucellaceae</taxon>
        <taxon>Brucella/Ochrobactrum group</taxon>
        <taxon>Brucella</taxon>
    </lineage>
</organism>
<evidence type="ECO:0000259" key="1">
    <source>
        <dbReference type="Pfam" id="PF08241"/>
    </source>
</evidence>
<dbReference type="CDD" id="cd02440">
    <property type="entry name" value="AdoMet_MTases"/>
    <property type="match status" value="1"/>
</dbReference>
<dbReference type="RefSeq" id="WP_071631528.1">
    <property type="nucleotide sequence ID" value="NZ_MOEC01000007.1"/>
</dbReference>
<dbReference type="Proteomes" id="UP000182985">
    <property type="component" value="Unassembled WGS sequence"/>
</dbReference>
<dbReference type="Gene3D" id="3.40.50.150">
    <property type="entry name" value="Vaccinia Virus protein VP39"/>
    <property type="match status" value="1"/>
</dbReference>
<dbReference type="PANTHER" id="PTHR43591">
    <property type="entry name" value="METHYLTRANSFERASE"/>
    <property type="match status" value="1"/>
</dbReference>
<dbReference type="InterPro" id="IPR013216">
    <property type="entry name" value="Methyltransf_11"/>
</dbReference>
<dbReference type="AlphaFoldDB" id="A0A1J6HLQ6"/>
<keyword evidence="2" id="KW-0830">Ubiquinone</keyword>
<name>A0A1J6HLQ6_9HYPH</name>
<sequence>MLNVYDYLKDSVPNDHCKQTDALSLARAYFENARHPELIVDLGCGTGRSIDQFNKFLKKSKWIGIDIEASPEVMQRSRSDAEFITFDGIHIPFESNSIEFIYSNQVLEHVRHPERLIAEVARCLTTSGVFIGQTSHLEPYHSFSLWNFTAYGFKRICNDAGLNLLEIRPSLDGLALCERAFSEDKSHFNKWFSIESPLNQKIEAKGVEEGASIKSINMRKLFACGQFAFICKRSTR</sequence>
<feature type="domain" description="Methyltransferase type 11" evidence="1">
    <location>
        <begin position="40"/>
        <end position="131"/>
    </location>
</feature>
<evidence type="ECO:0000313" key="3">
    <source>
        <dbReference type="Proteomes" id="UP000182985"/>
    </source>
</evidence>
<dbReference type="EMBL" id="MOEC01000007">
    <property type="protein sequence ID" value="OIS93909.1"/>
    <property type="molecule type" value="Genomic_DNA"/>
</dbReference>
<comment type="caution">
    <text evidence="2">The sequence shown here is derived from an EMBL/GenBank/DDBJ whole genome shotgun (WGS) entry which is preliminary data.</text>
</comment>
<dbReference type="GO" id="GO:0008757">
    <property type="term" value="F:S-adenosylmethionine-dependent methyltransferase activity"/>
    <property type="evidence" value="ECO:0007669"/>
    <property type="project" value="InterPro"/>
</dbReference>
<gene>
    <name evidence="2" type="ORF">BLA27_09550</name>
</gene>
<dbReference type="SUPFAM" id="SSF53335">
    <property type="entry name" value="S-adenosyl-L-methionine-dependent methyltransferases"/>
    <property type="match status" value="1"/>
</dbReference>